<feature type="domain" description="RING-type" evidence="7">
    <location>
        <begin position="24"/>
        <end position="64"/>
    </location>
</feature>
<dbReference type="Proteomes" id="UP000759131">
    <property type="component" value="Unassembled WGS sequence"/>
</dbReference>
<dbReference type="GO" id="GO:0044666">
    <property type="term" value="C:MLL3/4 complex"/>
    <property type="evidence" value="ECO:0007669"/>
    <property type="project" value="TreeGrafter"/>
</dbReference>
<dbReference type="Gene3D" id="3.30.40.10">
    <property type="entry name" value="Zinc/RING finger domain, C3HC4 (zinc finger)"/>
    <property type="match status" value="1"/>
</dbReference>
<name>A0A7R9KFJ2_9ACAR</name>
<feature type="region of interest" description="Disordered" evidence="6">
    <location>
        <begin position="377"/>
        <end position="428"/>
    </location>
</feature>
<dbReference type="PROSITE" id="PS50089">
    <property type="entry name" value="ZF_RING_2"/>
    <property type="match status" value="1"/>
</dbReference>
<protein>
    <recommendedName>
        <fullName evidence="7">RING-type domain-containing protein</fullName>
    </recommendedName>
</protein>
<evidence type="ECO:0000256" key="2">
    <source>
        <dbReference type="ARBA" id="ARBA00022771"/>
    </source>
</evidence>
<keyword evidence="5" id="KW-0175">Coiled coil</keyword>
<feature type="compositionally biased region" description="Polar residues" evidence="6">
    <location>
        <begin position="468"/>
        <end position="483"/>
    </location>
</feature>
<dbReference type="InterPro" id="IPR017907">
    <property type="entry name" value="Znf_RING_CS"/>
</dbReference>
<sequence>MVGFSNDRFPELPVIKSLAEEMTCGICHQIYDNPVETYCKHTYCCKCIKKWIRKLGKKSCPKCNKSLTTRKRTQSTDKNHNIVVIDNVLVDKNLKVYAMVGKLLIKCDFEAEGCPNVCPLELLPKHLKTFAFRKCKTCGQSTNNQSMDVKKELIESKDSYKSLENEKKLLTQMNRQLETKLKESEEKIVNLESKLIDSNRGSNEVTNEDKTQTADMTAANDQQFCIDCSDDENYDNNDSNDRVVDGKRVWEPSGTDISRLYRELEAKGFIELRWLCPGRRSPSVHNLGITPKPEPSDGPVSDTKSDLMNEFDFEADFNGDQPVPAIGAKAGAQPKRRAPGPEKQCPKKQTNLNKVMADIKKYQFIDHTKRLTIQTTTTAPVPTPTPTFTPTPTPPTTTPMTSLPSTPVSLPTPTAPAPSTPTTASSPVTPLLVSTAQSILTTTTTADSLLPSTVTMSVTPVTTTSTPIQSLSAVRSDSPTDIL</sequence>
<evidence type="ECO:0000256" key="6">
    <source>
        <dbReference type="SAM" id="MobiDB-lite"/>
    </source>
</evidence>
<dbReference type="InterPro" id="IPR028213">
    <property type="entry name" value="PA1"/>
</dbReference>
<keyword evidence="9" id="KW-1185">Reference proteome</keyword>
<feature type="compositionally biased region" description="Low complexity" evidence="6">
    <location>
        <begin position="398"/>
        <end position="412"/>
    </location>
</feature>
<dbReference type="Pfam" id="PF15364">
    <property type="entry name" value="PAXIP1_C"/>
    <property type="match status" value="1"/>
</dbReference>
<evidence type="ECO:0000313" key="8">
    <source>
        <dbReference type="EMBL" id="CAD7620833.1"/>
    </source>
</evidence>
<evidence type="ECO:0000259" key="7">
    <source>
        <dbReference type="PROSITE" id="PS50089"/>
    </source>
</evidence>
<keyword evidence="3" id="KW-0862">Zinc</keyword>
<evidence type="ECO:0000256" key="1">
    <source>
        <dbReference type="ARBA" id="ARBA00022723"/>
    </source>
</evidence>
<dbReference type="AlphaFoldDB" id="A0A7R9KFJ2"/>
<dbReference type="SUPFAM" id="SSF57850">
    <property type="entry name" value="RING/U-box"/>
    <property type="match status" value="1"/>
</dbReference>
<dbReference type="Pfam" id="PF00097">
    <property type="entry name" value="zf-C3HC4"/>
    <property type="match status" value="1"/>
</dbReference>
<dbReference type="PANTHER" id="PTHR28467:SF1">
    <property type="entry name" value="PAXIP1-ASSOCIATED GLUTAMATE-RICH PROTEIN 1"/>
    <property type="match status" value="1"/>
</dbReference>
<feature type="coiled-coil region" evidence="5">
    <location>
        <begin position="146"/>
        <end position="201"/>
    </location>
</feature>
<dbReference type="PANTHER" id="PTHR28467">
    <property type="entry name" value="PAXIP1-ASSOCIATED GLUTAMATE-RICH PROTEIN 1"/>
    <property type="match status" value="1"/>
</dbReference>
<dbReference type="GO" id="GO:0008270">
    <property type="term" value="F:zinc ion binding"/>
    <property type="evidence" value="ECO:0007669"/>
    <property type="project" value="UniProtKB-KW"/>
</dbReference>
<dbReference type="EMBL" id="OC854947">
    <property type="protein sequence ID" value="CAD7620833.1"/>
    <property type="molecule type" value="Genomic_DNA"/>
</dbReference>
<proteinExistence type="predicted"/>
<dbReference type="GO" id="GO:1902808">
    <property type="term" value="P:positive regulation of cell cycle G1/S phase transition"/>
    <property type="evidence" value="ECO:0007669"/>
    <property type="project" value="TreeGrafter"/>
</dbReference>
<dbReference type="PROSITE" id="PS00518">
    <property type="entry name" value="ZF_RING_1"/>
    <property type="match status" value="1"/>
</dbReference>
<evidence type="ECO:0000256" key="4">
    <source>
        <dbReference type="PROSITE-ProRule" id="PRU00175"/>
    </source>
</evidence>
<dbReference type="GO" id="GO:0030331">
    <property type="term" value="F:nuclear estrogen receptor binding"/>
    <property type="evidence" value="ECO:0007669"/>
    <property type="project" value="TreeGrafter"/>
</dbReference>
<gene>
    <name evidence="8" type="ORF">OSB1V03_LOCUS1314</name>
</gene>
<feature type="compositionally biased region" description="Pro residues" evidence="6">
    <location>
        <begin position="381"/>
        <end position="397"/>
    </location>
</feature>
<dbReference type="SMART" id="SM00184">
    <property type="entry name" value="RING"/>
    <property type="match status" value="1"/>
</dbReference>
<dbReference type="InterPro" id="IPR013083">
    <property type="entry name" value="Znf_RING/FYVE/PHD"/>
</dbReference>
<keyword evidence="2 4" id="KW-0863">Zinc-finger</keyword>
<evidence type="ECO:0000256" key="3">
    <source>
        <dbReference type="ARBA" id="ARBA00022833"/>
    </source>
</evidence>
<accession>A0A7R9KFJ2</accession>
<evidence type="ECO:0000313" key="9">
    <source>
        <dbReference type="Proteomes" id="UP000759131"/>
    </source>
</evidence>
<dbReference type="InterPro" id="IPR018957">
    <property type="entry name" value="Znf_C3HC4_RING-type"/>
</dbReference>
<keyword evidence="1" id="KW-0479">Metal-binding</keyword>
<dbReference type="GO" id="GO:0033148">
    <property type="term" value="P:positive regulation of intracellular estrogen receptor signaling pathway"/>
    <property type="evidence" value="ECO:0007669"/>
    <property type="project" value="TreeGrafter"/>
</dbReference>
<organism evidence="8">
    <name type="scientific">Medioppia subpectinata</name>
    <dbReference type="NCBI Taxonomy" id="1979941"/>
    <lineage>
        <taxon>Eukaryota</taxon>
        <taxon>Metazoa</taxon>
        <taxon>Ecdysozoa</taxon>
        <taxon>Arthropoda</taxon>
        <taxon>Chelicerata</taxon>
        <taxon>Arachnida</taxon>
        <taxon>Acari</taxon>
        <taxon>Acariformes</taxon>
        <taxon>Sarcoptiformes</taxon>
        <taxon>Oribatida</taxon>
        <taxon>Brachypylina</taxon>
        <taxon>Oppioidea</taxon>
        <taxon>Oppiidae</taxon>
        <taxon>Medioppia</taxon>
    </lineage>
</organism>
<evidence type="ECO:0000256" key="5">
    <source>
        <dbReference type="SAM" id="Coils"/>
    </source>
</evidence>
<dbReference type="OrthoDB" id="10067843at2759"/>
<dbReference type="InterPro" id="IPR001841">
    <property type="entry name" value="Znf_RING"/>
</dbReference>
<reference evidence="8" key="1">
    <citation type="submission" date="2020-11" db="EMBL/GenBank/DDBJ databases">
        <authorList>
            <person name="Tran Van P."/>
        </authorList>
    </citation>
    <scope>NUCLEOTIDE SEQUENCE</scope>
</reference>
<dbReference type="EMBL" id="CAJPIZ010000372">
    <property type="protein sequence ID" value="CAG2101263.1"/>
    <property type="molecule type" value="Genomic_DNA"/>
</dbReference>
<feature type="region of interest" description="Disordered" evidence="6">
    <location>
        <begin position="462"/>
        <end position="483"/>
    </location>
</feature>